<protein>
    <submittedName>
        <fullName evidence="1">Uncharacterized protein</fullName>
    </submittedName>
</protein>
<evidence type="ECO:0000313" key="1">
    <source>
        <dbReference type="EMBL" id="KAK1579618.1"/>
    </source>
</evidence>
<dbReference type="RefSeq" id="XP_060410737.1">
    <property type="nucleotide sequence ID" value="XM_060561471.1"/>
</dbReference>
<dbReference type="GeneID" id="85445711"/>
<dbReference type="Proteomes" id="UP001230504">
    <property type="component" value="Unassembled WGS sequence"/>
</dbReference>
<comment type="caution">
    <text evidence="1">The sequence shown here is derived from an EMBL/GenBank/DDBJ whole genome shotgun (WGS) entry which is preliminary data.</text>
</comment>
<dbReference type="EMBL" id="JAHLJV010000064">
    <property type="protein sequence ID" value="KAK1579618.1"/>
    <property type="molecule type" value="Genomic_DNA"/>
</dbReference>
<name>A0AAD8PRX6_9PEZI</name>
<accession>A0AAD8PRX6</accession>
<sequence length="341" mass="38955">MHLREARALYLGCLTFLVLLFGVLGYHVWLHSDTDDSSLLRSATDTLTDHGAKSSVTNKPDLSRLKYAFIMPTYTADIPLAIKFLQSFVCLCNDYREVNIYVIVSDSSEHDLFLSALDGLMPCRERFSIFPVPPGNVGKPRPNIKIINLYDILPPIIHTTTSGSMSPNDTSALLKERGKYQYQTIKKLAAAATLDYDWALWIDSESIAVQPFSIRQTFDTYIQAPTIWRSTMANTDMMRGIMQSSADVLRLLTDSFGHNLWNLESQQWFVEKTIIHDLIQHVEAMHGQEFWSVWAANGGPWEINLYNMHVLSRKLETTNPLFTKFRIIDVEMEMKKYGVCK</sequence>
<evidence type="ECO:0000313" key="2">
    <source>
        <dbReference type="Proteomes" id="UP001230504"/>
    </source>
</evidence>
<organism evidence="1 2">
    <name type="scientific">Colletotrichum navitas</name>
    <dbReference type="NCBI Taxonomy" id="681940"/>
    <lineage>
        <taxon>Eukaryota</taxon>
        <taxon>Fungi</taxon>
        <taxon>Dikarya</taxon>
        <taxon>Ascomycota</taxon>
        <taxon>Pezizomycotina</taxon>
        <taxon>Sordariomycetes</taxon>
        <taxon>Hypocreomycetidae</taxon>
        <taxon>Glomerellales</taxon>
        <taxon>Glomerellaceae</taxon>
        <taxon>Colletotrichum</taxon>
        <taxon>Colletotrichum graminicola species complex</taxon>
    </lineage>
</organism>
<dbReference type="AlphaFoldDB" id="A0AAD8PRX6"/>
<reference evidence="1" key="1">
    <citation type="submission" date="2021-06" db="EMBL/GenBank/DDBJ databases">
        <title>Comparative genomics, transcriptomics and evolutionary studies reveal genomic signatures of adaptation to plant cell wall in hemibiotrophic fungi.</title>
        <authorList>
            <consortium name="DOE Joint Genome Institute"/>
            <person name="Baroncelli R."/>
            <person name="Diaz J.F."/>
            <person name="Benocci T."/>
            <person name="Peng M."/>
            <person name="Battaglia E."/>
            <person name="Haridas S."/>
            <person name="Andreopoulos W."/>
            <person name="Labutti K."/>
            <person name="Pangilinan J."/>
            <person name="Floch G.L."/>
            <person name="Makela M.R."/>
            <person name="Henrissat B."/>
            <person name="Grigoriev I.V."/>
            <person name="Crouch J.A."/>
            <person name="De Vries R.P."/>
            <person name="Sukno S.A."/>
            <person name="Thon M.R."/>
        </authorList>
    </citation>
    <scope>NUCLEOTIDE SEQUENCE</scope>
    <source>
        <strain evidence="1">CBS 125086</strain>
    </source>
</reference>
<gene>
    <name evidence="1" type="ORF">LY79DRAFT_592781</name>
</gene>
<proteinExistence type="predicted"/>
<keyword evidence="2" id="KW-1185">Reference proteome</keyword>